<organism evidence="2 3">
    <name type="scientific">Gnathostoma spinigerum</name>
    <dbReference type="NCBI Taxonomy" id="75299"/>
    <lineage>
        <taxon>Eukaryota</taxon>
        <taxon>Metazoa</taxon>
        <taxon>Ecdysozoa</taxon>
        <taxon>Nematoda</taxon>
        <taxon>Chromadorea</taxon>
        <taxon>Rhabditida</taxon>
        <taxon>Spirurina</taxon>
        <taxon>Gnathostomatomorpha</taxon>
        <taxon>Gnathostomatoidea</taxon>
        <taxon>Gnathostomatidae</taxon>
        <taxon>Gnathostoma</taxon>
    </lineage>
</organism>
<keyword evidence="1" id="KW-0472">Membrane</keyword>
<dbReference type="Proteomes" id="UP001608902">
    <property type="component" value="Unassembled WGS sequence"/>
</dbReference>
<reference evidence="2 3" key="1">
    <citation type="submission" date="2024-08" db="EMBL/GenBank/DDBJ databases">
        <title>Gnathostoma spinigerum genome.</title>
        <authorList>
            <person name="Gonzalez-Bertolin B."/>
            <person name="Monzon S."/>
            <person name="Zaballos A."/>
            <person name="Jimenez P."/>
            <person name="Dekumyoy P."/>
            <person name="Varona S."/>
            <person name="Cuesta I."/>
            <person name="Sumanam S."/>
            <person name="Adisakwattana P."/>
            <person name="Gasser R.B."/>
            <person name="Hernandez-Gonzalez A."/>
            <person name="Young N.D."/>
            <person name="Perteguer M.J."/>
        </authorList>
    </citation>
    <scope>NUCLEOTIDE SEQUENCE [LARGE SCALE GENOMIC DNA]</scope>
    <source>
        <strain evidence="2">AL3</strain>
        <tissue evidence="2">Liver</tissue>
    </source>
</reference>
<accession>A0ABD6ESI7</accession>
<dbReference type="AlphaFoldDB" id="A0ABD6ESI7"/>
<sequence length="107" mass="11947">MRLRKSTTSQRIYVVTCVQSAPMPGNFCILALYPKWWMSCRIYSVKCLMSLCFAGPSSVNVEDRNLFALQDASPLFKKLCEIAAVTRDPVPLLYGWDGAAGEESFEG</sequence>
<protein>
    <submittedName>
        <fullName evidence="2">Uncharacterized protein</fullName>
    </submittedName>
</protein>
<keyword evidence="1" id="KW-1133">Transmembrane helix</keyword>
<gene>
    <name evidence="2" type="ORF">AB6A40_006702</name>
</gene>
<evidence type="ECO:0000256" key="1">
    <source>
        <dbReference type="SAM" id="Phobius"/>
    </source>
</evidence>
<proteinExistence type="predicted"/>
<evidence type="ECO:0000313" key="2">
    <source>
        <dbReference type="EMBL" id="MFH4979993.1"/>
    </source>
</evidence>
<keyword evidence="3" id="KW-1185">Reference proteome</keyword>
<keyword evidence="1" id="KW-0812">Transmembrane</keyword>
<evidence type="ECO:0000313" key="3">
    <source>
        <dbReference type="Proteomes" id="UP001608902"/>
    </source>
</evidence>
<name>A0ABD6ESI7_9BILA</name>
<dbReference type="EMBL" id="JBGFUD010004912">
    <property type="protein sequence ID" value="MFH4979993.1"/>
    <property type="molecule type" value="Genomic_DNA"/>
</dbReference>
<feature type="transmembrane region" description="Helical" evidence="1">
    <location>
        <begin position="12"/>
        <end position="33"/>
    </location>
</feature>
<comment type="caution">
    <text evidence="2">The sequence shown here is derived from an EMBL/GenBank/DDBJ whole genome shotgun (WGS) entry which is preliminary data.</text>
</comment>